<dbReference type="GO" id="GO:0005524">
    <property type="term" value="F:ATP binding"/>
    <property type="evidence" value="ECO:0007669"/>
    <property type="project" value="UniProtKB-KW"/>
</dbReference>
<dbReference type="SUPFAM" id="SSF52440">
    <property type="entry name" value="PreATP-grasp domain"/>
    <property type="match status" value="1"/>
</dbReference>
<keyword evidence="5" id="KW-0460">Magnesium</keyword>
<keyword evidence="8" id="KW-1185">Reference proteome</keyword>
<comment type="caution">
    <text evidence="7">The sequence shown here is derived from an EMBL/GenBank/DDBJ whole genome shotgun (WGS) entry which is preliminary data.</text>
</comment>
<dbReference type="Gene3D" id="3.30.1490.330">
    <property type="match status" value="1"/>
</dbReference>
<dbReference type="RefSeq" id="WP_127197166.1">
    <property type="nucleotide sequence ID" value="NZ_RZNX01000001.1"/>
</dbReference>
<protein>
    <submittedName>
        <fullName evidence="7">Glutathionylspermidine synthase</fullName>
    </submittedName>
</protein>
<dbReference type="SUPFAM" id="SSF56059">
    <property type="entry name" value="Glutathione synthetase ATP-binding domain-like"/>
    <property type="match status" value="1"/>
</dbReference>
<keyword evidence="3" id="KW-0547">Nucleotide-binding</keyword>
<evidence type="ECO:0000256" key="5">
    <source>
        <dbReference type="ARBA" id="ARBA00022842"/>
    </source>
</evidence>
<organism evidence="7 8">
    <name type="scientific">Paenibacillus zeisoli</name>
    <dbReference type="NCBI Taxonomy" id="2496267"/>
    <lineage>
        <taxon>Bacteria</taxon>
        <taxon>Bacillati</taxon>
        <taxon>Bacillota</taxon>
        <taxon>Bacilli</taxon>
        <taxon>Bacillales</taxon>
        <taxon>Paenibacillaceae</taxon>
        <taxon>Paenibacillus</taxon>
    </lineage>
</organism>
<gene>
    <name evidence="7" type="ORF">EJP77_00070</name>
</gene>
<evidence type="ECO:0000256" key="4">
    <source>
        <dbReference type="ARBA" id="ARBA00022840"/>
    </source>
</evidence>
<dbReference type="InterPro" id="IPR016185">
    <property type="entry name" value="PreATP-grasp_dom_sf"/>
</dbReference>
<dbReference type="InterPro" id="IPR005494">
    <property type="entry name" value="GSPS_pre-ATP-grasp-like_dom"/>
</dbReference>
<evidence type="ECO:0000313" key="8">
    <source>
        <dbReference type="Proteomes" id="UP000272464"/>
    </source>
</evidence>
<feature type="domain" description="Glutathionylspermidine synthase pre-ATP-grasp-like" evidence="6">
    <location>
        <begin position="29"/>
        <end position="436"/>
    </location>
</feature>
<dbReference type="GO" id="GO:0046872">
    <property type="term" value="F:metal ion binding"/>
    <property type="evidence" value="ECO:0007669"/>
    <property type="project" value="UniProtKB-KW"/>
</dbReference>
<sequence>MRRIYTPKVIYDEVFDGEIAKEIPYFRMYGKQYCLPSFVLYEEREIEELRTASEDVHRIYEKVLRFTQQYLPDSYLIKQLGLEPAMIPAARIHFPWSGIERQDWIIGEQGMKCIENNTETPTGIPEAAFLERELLSRYMYAIGPSSNMDETLTQTFKDIVAHYSAKGLGNQVTFTCAGEILEDSTNTKYLMRRCEKAGIRVNYVPLEELRIVPGVGLYHGSERITILYRLYPLEFLIHDREEISGFPVGEELMKLAAEGKIGMINPPQNIITQSKGFMATIWSLYERNELTQEYLGFKLFDSEDIQTISKYLLPTYFTNEPFLLKDEPYAAKGYWGREGKGTDLFDPLRQEDSMLSTDEESKLSEETDPEEAEYYGSMPKIYQRLYPMSQAAVPTELGEYQGYLLTGVYVFNGQSAGVLSRIGGKVTGDLAYYCPAAMIPHK</sequence>
<keyword evidence="1" id="KW-0436">Ligase</keyword>
<keyword evidence="4" id="KW-0067">ATP-binding</keyword>
<evidence type="ECO:0000256" key="1">
    <source>
        <dbReference type="ARBA" id="ARBA00022598"/>
    </source>
</evidence>
<reference evidence="7 8" key="1">
    <citation type="submission" date="2018-12" db="EMBL/GenBank/DDBJ databases">
        <authorList>
            <person name="Sun L."/>
            <person name="Chen Z."/>
        </authorList>
    </citation>
    <scope>NUCLEOTIDE SEQUENCE [LARGE SCALE GENOMIC DNA]</scope>
    <source>
        <strain evidence="7 8">3-5-3</strain>
    </source>
</reference>
<dbReference type="AlphaFoldDB" id="A0A3S1BBB0"/>
<proteinExistence type="predicted"/>
<evidence type="ECO:0000313" key="7">
    <source>
        <dbReference type="EMBL" id="RUT35466.1"/>
    </source>
</evidence>
<dbReference type="Proteomes" id="UP000272464">
    <property type="component" value="Unassembled WGS sequence"/>
</dbReference>
<accession>A0A3S1BBB0</accession>
<evidence type="ECO:0000256" key="3">
    <source>
        <dbReference type="ARBA" id="ARBA00022741"/>
    </source>
</evidence>
<dbReference type="Pfam" id="PF03738">
    <property type="entry name" value="GSP_synth"/>
    <property type="match status" value="1"/>
</dbReference>
<name>A0A3S1BBB0_9BACL</name>
<evidence type="ECO:0000259" key="6">
    <source>
        <dbReference type="Pfam" id="PF03738"/>
    </source>
</evidence>
<keyword evidence="2" id="KW-0479">Metal-binding</keyword>
<dbReference type="OrthoDB" id="9765517at2"/>
<evidence type="ECO:0000256" key="2">
    <source>
        <dbReference type="ARBA" id="ARBA00022723"/>
    </source>
</evidence>
<dbReference type="EMBL" id="RZNX01000001">
    <property type="protein sequence ID" value="RUT35466.1"/>
    <property type="molecule type" value="Genomic_DNA"/>
</dbReference>
<dbReference type="GO" id="GO:0016874">
    <property type="term" value="F:ligase activity"/>
    <property type="evidence" value="ECO:0007669"/>
    <property type="project" value="UniProtKB-KW"/>
</dbReference>